<sequence length="272" mass="30425">MASRRHNKFALINDDDDTSSSGSTQSGPSRPAGQGKKRAARALPQVTQHLDGGGRRAKQGVERRVAAAASSARTDEATGHVDDPAAAAAAHAAFVASKFSNPRDAREFEMLKKQRDKYDAREMETKKSFTDAAMQGTCTGMCSRFEFLQRIFFDQIDSFERTNGFPDMTKAVKKFQRSSAGNVQHPDDLRTIDALMATTEYLFSLIRDHGLDKSYQFVWDRLRAIRRDASTQSLRGPQVIQIYEQVVRFHLVCFLTNPVGMNWIQDVDLLNA</sequence>
<dbReference type="PANTHER" id="PTHR12436:SF3">
    <property type="entry name" value="GERMINAL-CENTER ASSOCIATED NUCLEAR PROTEIN"/>
    <property type="match status" value="1"/>
</dbReference>
<dbReference type="InterPro" id="IPR045107">
    <property type="entry name" value="SAC3/GANP/THP3"/>
</dbReference>
<feature type="region of interest" description="Disordered" evidence="1">
    <location>
        <begin position="1"/>
        <end position="61"/>
    </location>
</feature>
<dbReference type="InterPro" id="IPR005062">
    <property type="entry name" value="SAC3/GANP/THP3_conserved"/>
</dbReference>
<accession>A0A1Y2I116</accession>
<dbReference type="AlphaFoldDB" id="A0A1Y2I116"/>
<dbReference type="PANTHER" id="PTHR12436">
    <property type="entry name" value="80 KDA MCM3-ASSOCIATED PROTEIN"/>
    <property type="match status" value="1"/>
</dbReference>
<gene>
    <name evidence="3" type="ORF">BCR44DRAFT_53320</name>
</gene>
<feature type="domain" description="SAC3/GANP/THP3 conserved" evidence="2">
    <location>
        <begin position="141"/>
        <end position="253"/>
    </location>
</feature>
<evidence type="ECO:0000313" key="3">
    <source>
        <dbReference type="EMBL" id="ORZ39904.1"/>
    </source>
</evidence>
<proteinExistence type="predicted"/>
<feature type="non-terminal residue" evidence="3">
    <location>
        <position position="272"/>
    </location>
</feature>
<comment type="caution">
    <text evidence="3">The sequence shown here is derived from an EMBL/GenBank/DDBJ whole genome shotgun (WGS) entry which is preliminary data.</text>
</comment>
<evidence type="ECO:0000313" key="4">
    <source>
        <dbReference type="Proteomes" id="UP000193411"/>
    </source>
</evidence>
<dbReference type="Pfam" id="PF03399">
    <property type="entry name" value="SAC3_GANP"/>
    <property type="match status" value="1"/>
</dbReference>
<reference evidence="3 4" key="1">
    <citation type="submission" date="2016-07" db="EMBL/GenBank/DDBJ databases">
        <title>Pervasive Adenine N6-methylation of Active Genes in Fungi.</title>
        <authorList>
            <consortium name="DOE Joint Genome Institute"/>
            <person name="Mondo S.J."/>
            <person name="Dannebaum R.O."/>
            <person name="Kuo R.C."/>
            <person name="Labutti K."/>
            <person name="Haridas S."/>
            <person name="Kuo A."/>
            <person name="Salamov A."/>
            <person name="Ahrendt S.R."/>
            <person name="Lipzen A."/>
            <person name="Sullivan W."/>
            <person name="Andreopoulos W.B."/>
            <person name="Clum A."/>
            <person name="Lindquist E."/>
            <person name="Daum C."/>
            <person name="Ramamoorthy G.K."/>
            <person name="Gryganskyi A."/>
            <person name="Culley D."/>
            <person name="Magnuson J.K."/>
            <person name="James T.Y."/>
            <person name="O'Malley M.A."/>
            <person name="Stajich J.E."/>
            <person name="Spatafora J.W."/>
            <person name="Visel A."/>
            <person name="Grigoriev I.V."/>
        </authorList>
    </citation>
    <scope>NUCLEOTIDE SEQUENCE [LARGE SCALE GENOMIC DNA]</scope>
    <source>
        <strain evidence="3 4">PL171</strain>
    </source>
</reference>
<dbReference type="STRING" id="765915.A0A1Y2I116"/>
<dbReference type="GO" id="GO:0006406">
    <property type="term" value="P:mRNA export from nucleus"/>
    <property type="evidence" value="ECO:0007669"/>
    <property type="project" value="TreeGrafter"/>
</dbReference>
<dbReference type="Proteomes" id="UP000193411">
    <property type="component" value="Unassembled WGS sequence"/>
</dbReference>
<feature type="compositionally biased region" description="Low complexity" evidence="1">
    <location>
        <begin position="19"/>
        <end position="29"/>
    </location>
</feature>
<dbReference type="Gene3D" id="1.25.40.990">
    <property type="match status" value="1"/>
</dbReference>
<name>A0A1Y2I116_9FUNG</name>
<keyword evidence="4" id="KW-1185">Reference proteome</keyword>
<organism evidence="3 4">
    <name type="scientific">Catenaria anguillulae PL171</name>
    <dbReference type="NCBI Taxonomy" id="765915"/>
    <lineage>
        <taxon>Eukaryota</taxon>
        <taxon>Fungi</taxon>
        <taxon>Fungi incertae sedis</taxon>
        <taxon>Blastocladiomycota</taxon>
        <taxon>Blastocladiomycetes</taxon>
        <taxon>Blastocladiales</taxon>
        <taxon>Catenariaceae</taxon>
        <taxon>Catenaria</taxon>
    </lineage>
</organism>
<dbReference type="OrthoDB" id="264795at2759"/>
<evidence type="ECO:0000256" key="1">
    <source>
        <dbReference type="SAM" id="MobiDB-lite"/>
    </source>
</evidence>
<dbReference type="GO" id="GO:0005737">
    <property type="term" value="C:cytoplasm"/>
    <property type="evidence" value="ECO:0007669"/>
    <property type="project" value="TreeGrafter"/>
</dbReference>
<protein>
    <recommendedName>
        <fullName evidence="2">SAC3/GANP/THP3 conserved domain-containing protein</fullName>
    </recommendedName>
</protein>
<dbReference type="GO" id="GO:0070390">
    <property type="term" value="C:transcription export complex 2"/>
    <property type="evidence" value="ECO:0007669"/>
    <property type="project" value="TreeGrafter"/>
</dbReference>
<dbReference type="EMBL" id="MCFL01000004">
    <property type="protein sequence ID" value="ORZ39904.1"/>
    <property type="molecule type" value="Genomic_DNA"/>
</dbReference>
<evidence type="ECO:0000259" key="2">
    <source>
        <dbReference type="Pfam" id="PF03399"/>
    </source>
</evidence>